<dbReference type="GO" id="GO:0006146">
    <property type="term" value="P:adenine catabolic process"/>
    <property type="evidence" value="ECO:0007669"/>
    <property type="project" value="TreeGrafter"/>
</dbReference>
<organism evidence="5 6">
    <name type="scientific">Penicillium decumbens</name>
    <dbReference type="NCBI Taxonomy" id="69771"/>
    <lineage>
        <taxon>Eukaryota</taxon>
        <taxon>Fungi</taxon>
        <taxon>Dikarya</taxon>
        <taxon>Ascomycota</taxon>
        <taxon>Pezizomycotina</taxon>
        <taxon>Eurotiomycetes</taxon>
        <taxon>Eurotiomycetidae</taxon>
        <taxon>Eurotiales</taxon>
        <taxon>Aspergillaceae</taxon>
        <taxon>Penicillium</taxon>
    </lineage>
</organism>
<comment type="caution">
    <text evidence="5">The sequence shown here is derived from an EMBL/GenBank/DDBJ whole genome shotgun (WGS) entry which is preliminary data.</text>
</comment>
<evidence type="ECO:0000259" key="4">
    <source>
        <dbReference type="Pfam" id="PF00962"/>
    </source>
</evidence>
<dbReference type="InterPro" id="IPR006330">
    <property type="entry name" value="Ado/ade_deaminase"/>
</dbReference>
<feature type="domain" description="Adenosine deaminase" evidence="4">
    <location>
        <begin position="14"/>
        <end position="157"/>
    </location>
</feature>
<keyword evidence="6" id="KW-1185">Reference proteome</keyword>
<dbReference type="GO" id="GO:0000034">
    <property type="term" value="F:adenine deaminase activity"/>
    <property type="evidence" value="ECO:0007669"/>
    <property type="project" value="TreeGrafter"/>
</dbReference>
<dbReference type="Gene3D" id="3.20.20.140">
    <property type="entry name" value="Metal-dependent hydrolases"/>
    <property type="match status" value="1"/>
</dbReference>
<dbReference type="InterPro" id="IPR032466">
    <property type="entry name" value="Metal_Hydrolase"/>
</dbReference>
<dbReference type="InterPro" id="IPR001365">
    <property type="entry name" value="A_deaminase_dom"/>
</dbReference>
<dbReference type="SUPFAM" id="SSF51556">
    <property type="entry name" value="Metallo-dependent hydrolases"/>
    <property type="match status" value="1"/>
</dbReference>
<proteinExistence type="predicted"/>
<dbReference type="Proteomes" id="UP000191522">
    <property type="component" value="Unassembled WGS sequence"/>
</dbReference>
<dbReference type="OrthoDB" id="272271at2759"/>
<evidence type="ECO:0000256" key="1">
    <source>
        <dbReference type="ARBA" id="ARBA00001947"/>
    </source>
</evidence>
<evidence type="ECO:0000313" key="6">
    <source>
        <dbReference type="Proteomes" id="UP000191522"/>
    </source>
</evidence>
<dbReference type="STRING" id="69771.A0A1V6P8G5"/>
<protein>
    <recommendedName>
        <fullName evidence="4">Adenosine deaminase domain-containing protein</fullName>
    </recommendedName>
</protein>
<accession>A0A1V6P8G5</accession>
<reference evidence="6" key="1">
    <citation type="journal article" date="2017" name="Nat. Microbiol.">
        <title>Global analysis of biosynthetic gene clusters reveals vast potential of secondary metabolite production in Penicillium species.</title>
        <authorList>
            <person name="Nielsen J.C."/>
            <person name="Grijseels S."/>
            <person name="Prigent S."/>
            <person name="Ji B."/>
            <person name="Dainat J."/>
            <person name="Nielsen K.F."/>
            <person name="Frisvad J.C."/>
            <person name="Workman M."/>
            <person name="Nielsen J."/>
        </authorList>
    </citation>
    <scope>NUCLEOTIDE SEQUENCE [LARGE SCALE GENOMIC DNA]</scope>
    <source>
        <strain evidence="6">IBT 11843</strain>
    </source>
</reference>
<gene>
    <name evidence="5" type="ORF">PENDEC_c016G02570</name>
</gene>
<name>A0A1V6P8G5_PENDC</name>
<dbReference type="Pfam" id="PF00962">
    <property type="entry name" value="A_deaminase"/>
    <property type="match status" value="1"/>
</dbReference>
<dbReference type="GO" id="GO:0043103">
    <property type="term" value="P:hypoxanthine salvage"/>
    <property type="evidence" value="ECO:0007669"/>
    <property type="project" value="TreeGrafter"/>
</dbReference>
<evidence type="ECO:0000256" key="3">
    <source>
        <dbReference type="ARBA" id="ARBA00022801"/>
    </source>
</evidence>
<dbReference type="PANTHER" id="PTHR43114:SF7">
    <property type="entry name" value="ADENOSINE DEAMINASE DOMAIN-CONTAINING PROTEIN"/>
    <property type="match status" value="1"/>
</dbReference>
<comment type="cofactor">
    <cofactor evidence="1">
        <name>Zn(2+)</name>
        <dbReference type="ChEBI" id="CHEBI:29105"/>
    </cofactor>
</comment>
<keyword evidence="2" id="KW-0479">Metal-binding</keyword>
<sequence length="181" mass="20489">MNGLSVSPFIAELPKVELHVHIEGTLIPALRWKLAHRNNITLPYATFEDLKASYAVALNHRPEINHQPGIPTFLEAYFAGCEVLRTEADFYDLAMAYLRRCAEMNVRYTEPFFDIQAHTRRGVPGPAVLNGYLRAQHDALEQFGVNSRWIMCFLRDEPVDQGLAAYREARPWAAGAVEGAY</sequence>
<dbReference type="AlphaFoldDB" id="A0A1V6P8G5"/>
<keyword evidence="3" id="KW-0378">Hydrolase</keyword>
<dbReference type="GO" id="GO:0005829">
    <property type="term" value="C:cytosol"/>
    <property type="evidence" value="ECO:0007669"/>
    <property type="project" value="TreeGrafter"/>
</dbReference>
<dbReference type="OMA" id="NACTETS"/>
<dbReference type="PANTHER" id="PTHR43114">
    <property type="entry name" value="ADENINE DEAMINASE"/>
    <property type="match status" value="1"/>
</dbReference>
<evidence type="ECO:0000313" key="5">
    <source>
        <dbReference type="EMBL" id="OQD73258.1"/>
    </source>
</evidence>
<evidence type="ECO:0000256" key="2">
    <source>
        <dbReference type="ARBA" id="ARBA00022723"/>
    </source>
</evidence>
<dbReference type="EMBL" id="MDYL01000016">
    <property type="protein sequence ID" value="OQD73258.1"/>
    <property type="molecule type" value="Genomic_DNA"/>
</dbReference>
<dbReference type="GO" id="GO:0046872">
    <property type="term" value="F:metal ion binding"/>
    <property type="evidence" value="ECO:0007669"/>
    <property type="project" value="UniProtKB-KW"/>
</dbReference>